<dbReference type="AlphaFoldDB" id="A0A120I135"/>
<feature type="binding site" evidence="5">
    <location>
        <position position="151"/>
    </location>
    <ligand>
        <name>Mg(2+)</name>
        <dbReference type="ChEBI" id="CHEBI:18420"/>
    </ligand>
</feature>
<feature type="domain" description="HpcH/HpaI aldolase/citrate lyase" evidence="6">
    <location>
        <begin position="14"/>
        <end position="224"/>
    </location>
</feature>
<evidence type="ECO:0000259" key="6">
    <source>
        <dbReference type="Pfam" id="PF03328"/>
    </source>
</evidence>
<dbReference type="SUPFAM" id="SSF51621">
    <property type="entry name" value="Phosphoenolpyruvate/pyruvate domain"/>
    <property type="match status" value="1"/>
</dbReference>
<dbReference type="InterPro" id="IPR011206">
    <property type="entry name" value="Citrate_lyase_beta/mcl1/mcl2"/>
</dbReference>
<keyword evidence="3 5" id="KW-0460">Magnesium</keyword>
<proteinExistence type="predicted"/>
<reference evidence="8" key="2">
    <citation type="submission" date="2016-01" db="EMBL/GenBank/DDBJ databases">
        <title>First complete genome sequence of a species in the genus Microterricola, an extremophilic cold active enzyme producing strain ERGS5:02 isolated from Sikkim Himalaya.</title>
        <authorList>
            <person name="Kumar R."/>
            <person name="Singh D."/>
            <person name="Swarnkar M.K."/>
        </authorList>
    </citation>
    <scope>NUCLEOTIDE SEQUENCE [LARGE SCALE GENOMIC DNA]</scope>
    <source>
        <strain evidence="8">ERGS5:02</strain>
    </source>
</reference>
<dbReference type="PIRSF" id="PIRSF015582">
    <property type="entry name" value="Cit_lyase_B"/>
    <property type="match status" value="1"/>
</dbReference>
<evidence type="ECO:0000256" key="3">
    <source>
        <dbReference type="ARBA" id="ARBA00022842"/>
    </source>
</evidence>
<dbReference type="KEGG" id="mvd:AWU67_08970"/>
<keyword evidence="8" id="KW-1185">Reference proteome</keyword>
<keyword evidence="2 5" id="KW-0479">Metal-binding</keyword>
<dbReference type="OrthoDB" id="5172636at2"/>
<dbReference type="PANTHER" id="PTHR32308">
    <property type="entry name" value="LYASE BETA SUBUNIT, PUTATIVE (AFU_ORTHOLOGUE AFUA_4G13030)-RELATED"/>
    <property type="match status" value="1"/>
</dbReference>
<dbReference type="EMBL" id="CP014145">
    <property type="protein sequence ID" value="AMB58969.1"/>
    <property type="molecule type" value="Genomic_DNA"/>
</dbReference>
<dbReference type="GO" id="GO:0016829">
    <property type="term" value="F:lyase activity"/>
    <property type="evidence" value="ECO:0007669"/>
    <property type="project" value="UniProtKB-KW"/>
</dbReference>
<evidence type="ECO:0000256" key="2">
    <source>
        <dbReference type="ARBA" id="ARBA00022723"/>
    </source>
</evidence>
<keyword evidence="7" id="KW-0456">Lyase</keyword>
<organism evidence="7 8">
    <name type="scientific">Microterricola viridarii</name>
    <dbReference type="NCBI Taxonomy" id="412690"/>
    <lineage>
        <taxon>Bacteria</taxon>
        <taxon>Bacillati</taxon>
        <taxon>Actinomycetota</taxon>
        <taxon>Actinomycetes</taxon>
        <taxon>Micrococcales</taxon>
        <taxon>Microbacteriaceae</taxon>
        <taxon>Microterricola</taxon>
    </lineage>
</organism>
<name>A0A120I135_9MICO</name>
<dbReference type="InterPro" id="IPR005000">
    <property type="entry name" value="Aldolase/citrate-lyase_domain"/>
</dbReference>
<feature type="binding site" evidence="5">
    <location>
        <position position="125"/>
    </location>
    <ligand>
        <name>Mg(2+)</name>
        <dbReference type="ChEBI" id="CHEBI:18420"/>
    </ligand>
</feature>
<evidence type="ECO:0000256" key="1">
    <source>
        <dbReference type="ARBA" id="ARBA00001946"/>
    </source>
</evidence>
<dbReference type="Gene3D" id="3.20.20.60">
    <property type="entry name" value="Phosphoenolpyruvate-binding domains"/>
    <property type="match status" value="1"/>
</dbReference>
<evidence type="ECO:0000256" key="5">
    <source>
        <dbReference type="PIRSR" id="PIRSR015582-2"/>
    </source>
</evidence>
<dbReference type="RefSeq" id="WP_067228045.1">
    <property type="nucleotide sequence ID" value="NZ_CP014145.1"/>
</dbReference>
<feature type="binding site" evidence="4">
    <location>
        <position position="68"/>
    </location>
    <ligand>
        <name>substrate</name>
    </ligand>
</feature>
<dbReference type="InterPro" id="IPR015813">
    <property type="entry name" value="Pyrv/PenolPyrv_kinase-like_dom"/>
</dbReference>
<dbReference type="Proteomes" id="UP000058305">
    <property type="component" value="Chromosome"/>
</dbReference>
<reference evidence="7 8" key="1">
    <citation type="journal article" date="2016" name="J. Biotechnol.">
        <title>First complete genome sequence of a species in the genus Microterricola, an extremophilic cold active enzyme producing bacterial strain ERGS5:02 isolated from Sikkim Himalaya.</title>
        <authorList>
            <person name="Himanshu"/>
            <person name="Swarnkar M.K."/>
            <person name="Singh D."/>
            <person name="Kumar R."/>
        </authorList>
    </citation>
    <scope>NUCLEOTIDE SEQUENCE [LARGE SCALE GENOMIC DNA]</scope>
    <source>
        <strain evidence="7 8">ERGS5:02</strain>
    </source>
</reference>
<dbReference type="GO" id="GO:0000287">
    <property type="term" value="F:magnesium ion binding"/>
    <property type="evidence" value="ECO:0007669"/>
    <property type="project" value="TreeGrafter"/>
</dbReference>
<accession>A0A120I135</accession>
<comment type="cofactor">
    <cofactor evidence="1">
        <name>Mg(2+)</name>
        <dbReference type="ChEBI" id="CHEBI:18420"/>
    </cofactor>
</comment>
<evidence type="ECO:0000256" key="4">
    <source>
        <dbReference type="PIRSR" id="PIRSR015582-1"/>
    </source>
</evidence>
<evidence type="ECO:0000313" key="8">
    <source>
        <dbReference type="Proteomes" id="UP000058305"/>
    </source>
</evidence>
<dbReference type="InterPro" id="IPR040442">
    <property type="entry name" value="Pyrv_kinase-like_dom_sf"/>
</dbReference>
<feature type="binding site" evidence="4">
    <location>
        <position position="125"/>
    </location>
    <ligand>
        <name>substrate</name>
    </ligand>
</feature>
<dbReference type="PANTHER" id="PTHR32308:SF10">
    <property type="entry name" value="CITRATE LYASE SUBUNIT BETA"/>
    <property type="match status" value="1"/>
</dbReference>
<evidence type="ECO:0000313" key="7">
    <source>
        <dbReference type="EMBL" id="AMB58969.1"/>
    </source>
</evidence>
<dbReference type="Pfam" id="PF03328">
    <property type="entry name" value="HpcH_HpaI"/>
    <property type="match status" value="1"/>
</dbReference>
<gene>
    <name evidence="7" type="ORF">AWU67_08970</name>
</gene>
<protein>
    <submittedName>
        <fullName evidence="7">Citrate lyase</fullName>
    </submittedName>
</protein>
<dbReference type="GO" id="GO:0006107">
    <property type="term" value="P:oxaloacetate metabolic process"/>
    <property type="evidence" value="ECO:0007669"/>
    <property type="project" value="TreeGrafter"/>
</dbReference>
<sequence>MTGGVDIGGSGPALLFCPADRPDRYAKAAQRSDVVILDLEDAVAPASRPGARAALAAHPLDPTRTIVRVNPHGSADHTADIAAALAAGYRTLMLPKAESAAAVRSVEALAAAGGTTGIGLVVLCETAAGVLAAPQLAAEESVAALMWGAEDLVASLGGSSSRLPDGRYRDVARHARSAVLLAAGAHGKAAIDTVHLDIGDLSGLADEARDAVASGFRATACIHPDQVSVIRDAYRPSAEQLRRALALLQRAEGEAGVFRFEGQMVDEPVVRHARALLERAEHTV</sequence>